<gene>
    <name evidence="1" type="ORF">ASCRUDRAFT_27806</name>
</gene>
<dbReference type="PANTHER" id="PTHR31047">
    <property type="entry name" value="MEIOTICALLY UP-REGULATED GENE 157 PROTEIN"/>
    <property type="match status" value="1"/>
</dbReference>
<keyword evidence="2" id="KW-1185">Reference proteome</keyword>
<dbReference type="InterPro" id="IPR008313">
    <property type="entry name" value="GH125"/>
</dbReference>
<dbReference type="SMART" id="SM01149">
    <property type="entry name" value="DUF1237"/>
    <property type="match status" value="1"/>
</dbReference>
<reference evidence="2" key="1">
    <citation type="submission" date="2016-05" db="EMBL/GenBank/DDBJ databases">
        <title>Comparative genomics of biotechnologically important yeasts.</title>
        <authorList>
            <consortium name="DOE Joint Genome Institute"/>
            <person name="Riley R."/>
            <person name="Haridas S."/>
            <person name="Wolfe K.H."/>
            <person name="Lopes M.R."/>
            <person name="Hittinger C.T."/>
            <person name="Goker M."/>
            <person name="Salamov A."/>
            <person name="Wisecaver J."/>
            <person name="Long T.M."/>
            <person name="Aerts A.L."/>
            <person name="Barry K."/>
            <person name="Choi C."/>
            <person name="Clum A."/>
            <person name="Coughlan A.Y."/>
            <person name="Deshpande S."/>
            <person name="Douglass A.P."/>
            <person name="Hanson S.J."/>
            <person name="Klenk H.-P."/>
            <person name="Labutti K."/>
            <person name="Lapidus A."/>
            <person name="Lindquist E."/>
            <person name="Lipzen A."/>
            <person name="Meier-Kolthoff J.P."/>
            <person name="Ohm R.A."/>
            <person name="Otillar R.P."/>
            <person name="Pangilinan J."/>
            <person name="Peng Y."/>
            <person name="Rokas A."/>
            <person name="Rosa C.A."/>
            <person name="Scheuner C."/>
            <person name="Sibirny A.A."/>
            <person name="Slot J.C."/>
            <person name="Stielow J.B."/>
            <person name="Sun H."/>
            <person name="Kurtzman C.P."/>
            <person name="Blackwell M."/>
            <person name="Grigoriev I.V."/>
            <person name="Jeffries T.W."/>
        </authorList>
    </citation>
    <scope>NUCLEOTIDE SEQUENCE [LARGE SCALE GENOMIC DNA]</scope>
    <source>
        <strain evidence="2">DSM 1968</strain>
    </source>
</reference>
<dbReference type="STRING" id="1344418.A0A1D2VFU2"/>
<dbReference type="OrthoDB" id="7771656at2759"/>
<dbReference type="InterPro" id="IPR008928">
    <property type="entry name" value="6-hairpin_glycosidase_sf"/>
</dbReference>
<accession>A0A1D2VFU2</accession>
<dbReference type="Proteomes" id="UP000095038">
    <property type="component" value="Unassembled WGS sequence"/>
</dbReference>
<dbReference type="GO" id="GO:0004553">
    <property type="term" value="F:hydrolase activity, hydrolyzing O-glycosyl compounds"/>
    <property type="evidence" value="ECO:0007669"/>
    <property type="project" value="UniProtKB-ARBA"/>
</dbReference>
<dbReference type="AlphaFoldDB" id="A0A1D2VFU2"/>
<proteinExistence type="predicted"/>
<dbReference type="PIRSF" id="PIRSF028846">
    <property type="entry name" value="UCP028846"/>
    <property type="match status" value="1"/>
</dbReference>
<name>A0A1D2VFU2_9ASCO</name>
<feature type="non-terminal residue" evidence="1">
    <location>
        <position position="1"/>
    </location>
</feature>
<dbReference type="GO" id="GO:0005975">
    <property type="term" value="P:carbohydrate metabolic process"/>
    <property type="evidence" value="ECO:0007669"/>
    <property type="project" value="InterPro"/>
</dbReference>
<dbReference type="EMBL" id="KV454482">
    <property type="protein sequence ID" value="ODV60452.1"/>
    <property type="molecule type" value="Genomic_DNA"/>
</dbReference>
<protein>
    <submittedName>
        <fullName evidence="1">Glycoside hydrolase family 125 protein</fullName>
    </submittedName>
</protein>
<dbReference type="SUPFAM" id="SSF48208">
    <property type="entry name" value="Six-hairpin glycosidases"/>
    <property type="match status" value="1"/>
</dbReference>
<dbReference type="RefSeq" id="XP_020046759.1">
    <property type="nucleotide sequence ID" value="XM_020190017.1"/>
</dbReference>
<evidence type="ECO:0000313" key="1">
    <source>
        <dbReference type="EMBL" id="ODV60452.1"/>
    </source>
</evidence>
<dbReference type="Gene3D" id="1.50.10.10">
    <property type="match status" value="1"/>
</dbReference>
<dbReference type="PANTHER" id="PTHR31047:SF0">
    <property type="entry name" value="MEIOTICALLY UP-REGULATED GENE 157 PROTEIN"/>
    <property type="match status" value="1"/>
</dbReference>
<sequence>KKLSQLTSSCEDYLDYSQEIHPPLSNGNLKLPFQRPLKECRTFASTAVEKVILDLLPKFKNQDLARLFENAFPNTLDTTILYHKNVQPFETFVVTGDIHAQWLRDSTRQLSVYQPLLKYDSLLKKLVKGAINTQANYILASPYCNAFHPPINSGVKRQPSTIDTVFPVPNWKHVFECKYELDSLTSFLTLTTEYFQSTNDYSFVNDNWIDAFENILTVLKRESSPTFDSNGNLLPFYYTFQRQTKSSSETLPLHGTGNPVNFNTNLIRSAFRPSDDSTIFQFLIPSNAHLSVELLKISKILTKFEILKKHADICEKIALNIKNSIYNFAVFNHSSVDNDDNNQVFAYEIDGYGSALFIDDANLPSLLSLPDMGFLDKNDQIYLNTRDLILRNSGNPYYLKGKYFEGIGGPHIGLNNAWPMSLCVRIRTTDNDEEILRNLDLLLSTTGGLGLIHESIDVNSKNGLIYTRSWFAWANSEFAKTILDLAERKPHLIFKDEYSSTLYSIHDS</sequence>
<dbReference type="GeneID" id="30963653"/>
<keyword evidence="1" id="KW-0378">Hydrolase</keyword>
<dbReference type="InParanoid" id="A0A1D2VFU2"/>
<dbReference type="Pfam" id="PF06824">
    <property type="entry name" value="Glyco_hydro_125"/>
    <property type="match status" value="1"/>
</dbReference>
<dbReference type="InterPro" id="IPR012341">
    <property type="entry name" value="6hp_glycosidase-like_sf"/>
</dbReference>
<feature type="non-terminal residue" evidence="1">
    <location>
        <position position="508"/>
    </location>
</feature>
<evidence type="ECO:0000313" key="2">
    <source>
        <dbReference type="Proteomes" id="UP000095038"/>
    </source>
</evidence>
<organism evidence="1 2">
    <name type="scientific">Ascoidea rubescens DSM 1968</name>
    <dbReference type="NCBI Taxonomy" id="1344418"/>
    <lineage>
        <taxon>Eukaryota</taxon>
        <taxon>Fungi</taxon>
        <taxon>Dikarya</taxon>
        <taxon>Ascomycota</taxon>
        <taxon>Saccharomycotina</taxon>
        <taxon>Saccharomycetes</taxon>
        <taxon>Ascoideaceae</taxon>
        <taxon>Ascoidea</taxon>
    </lineage>
</organism>